<evidence type="ECO:0000256" key="2">
    <source>
        <dbReference type="SAM" id="MobiDB-lite"/>
    </source>
</evidence>
<reference evidence="5" key="1">
    <citation type="submission" date="2021-01" db="EMBL/GenBank/DDBJ databases">
        <title>Genome public.</title>
        <authorList>
            <person name="Liu C."/>
            <person name="Sun Q."/>
        </authorList>
    </citation>
    <scope>NUCLEOTIDE SEQUENCE [LARGE SCALE GENOMIC DNA]</scope>
    <source>
        <strain evidence="5">YIM B02556</strain>
    </source>
</reference>
<organism evidence="4 5">
    <name type="scientific">Azospirillum endophyticum</name>
    <dbReference type="NCBI Taxonomy" id="2800326"/>
    <lineage>
        <taxon>Bacteria</taxon>
        <taxon>Pseudomonadati</taxon>
        <taxon>Pseudomonadota</taxon>
        <taxon>Alphaproteobacteria</taxon>
        <taxon>Rhodospirillales</taxon>
        <taxon>Azospirillaceae</taxon>
        <taxon>Azospirillum</taxon>
    </lineage>
</organism>
<feature type="domain" description="Amidohydrolase-related" evidence="3">
    <location>
        <begin position="31"/>
        <end position="322"/>
    </location>
</feature>
<evidence type="ECO:0000259" key="3">
    <source>
        <dbReference type="Pfam" id="PF04909"/>
    </source>
</evidence>
<dbReference type="PANTHER" id="PTHR43569">
    <property type="entry name" value="AMIDOHYDROLASE"/>
    <property type="match status" value="1"/>
</dbReference>
<dbReference type="Proteomes" id="UP000652760">
    <property type="component" value="Unassembled WGS sequence"/>
</dbReference>
<dbReference type="SUPFAM" id="SSF51556">
    <property type="entry name" value="Metallo-dependent hydrolases"/>
    <property type="match status" value="1"/>
</dbReference>
<accession>A0ABS1F8R5</accession>
<dbReference type="Gene3D" id="3.20.20.140">
    <property type="entry name" value="Metal-dependent hydrolases"/>
    <property type="match status" value="1"/>
</dbReference>
<dbReference type="PANTHER" id="PTHR43569:SF1">
    <property type="entry name" value="BLL3371 PROTEIN"/>
    <property type="match status" value="1"/>
</dbReference>
<dbReference type="InterPro" id="IPR052350">
    <property type="entry name" value="Metallo-dep_Lactonases"/>
</dbReference>
<dbReference type="InterPro" id="IPR006680">
    <property type="entry name" value="Amidohydro-rel"/>
</dbReference>
<sequence>MEAKRGDDGTATAAMRPEPSRYGLDGLEITDPHHHLWDLGRNSYPWLTGPMEKRICGDYTAIRRNHLAGDFFAAADGLRLVRSVHIEANSDHADPVRETRWLQAVADSPENRGFPQGIVAYCDLSSPDAQETIERHREARNLRGLRQMLHEVMLGRPGESRPLYEDPVWRRNLASLSRHDLSFDLQVYPEQMEEAHGVVAENPDVRFVLCHTGQPANQTPDGLERWRTGMRRLAELPNLALKISGFGMFDRGWTVESIRPIVIEAVAAFGTRRSMFASNDPVDGLARRYCDIWLAYAAVTADFSVDERRRLFSANANAFYRL</sequence>
<comment type="similarity">
    <text evidence="1">Belongs to the metallo-dependent hydrolases superfamily.</text>
</comment>
<protein>
    <submittedName>
        <fullName evidence="4">Amidohydrolase family protein</fullName>
    </submittedName>
</protein>
<evidence type="ECO:0000313" key="4">
    <source>
        <dbReference type="EMBL" id="MBK1839800.1"/>
    </source>
</evidence>
<name>A0ABS1F8R5_9PROT</name>
<dbReference type="EMBL" id="JAENHM010000058">
    <property type="protein sequence ID" value="MBK1839800.1"/>
    <property type="molecule type" value="Genomic_DNA"/>
</dbReference>
<dbReference type="InterPro" id="IPR032466">
    <property type="entry name" value="Metal_Hydrolase"/>
</dbReference>
<keyword evidence="5" id="KW-1185">Reference proteome</keyword>
<gene>
    <name evidence="4" type="ORF">JHL17_20545</name>
</gene>
<feature type="region of interest" description="Disordered" evidence="2">
    <location>
        <begin position="1"/>
        <end position="22"/>
    </location>
</feature>
<proteinExistence type="inferred from homology"/>
<evidence type="ECO:0000256" key="1">
    <source>
        <dbReference type="ARBA" id="ARBA00038310"/>
    </source>
</evidence>
<comment type="caution">
    <text evidence="4">The sequence shown here is derived from an EMBL/GenBank/DDBJ whole genome shotgun (WGS) entry which is preliminary data.</text>
</comment>
<dbReference type="RefSeq" id="WP_200195884.1">
    <property type="nucleotide sequence ID" value="NZ_JAENHM010000058.1"/>
</dbReference>
<evidence type="ECO:0000313" key="5">
    <source>
        <dbReference type="Proteomes" id="UP000652760"/>
    </source>
</evidence>
<dbReference type="Pfam" id="PF04909">
    <property type="entry name" value="Amidohydro_2"/>
    <property type="match status" value="1"/>
</dbReference>